<proteinExistence type="predicted"/>
<dbReference type="Proteomes" id="UP001597342">
    <property type="component" value="Unassembled WGS sequence"/>
</dbReference>
<protein>
    <submittedName>
        <fullName evidence="2">NUDIX domain-containing protein</fullName>
    </submittedName>
</protein>
<dbReference type="PANTHER" id="PTHR43736">
    <property type="entry name" value="ADP-RIBOSE PYROPHOSPHATASE"/>
    <property type="match status" value="1"/>
</dbReference>
<dbReference type="EMBL" id="JBHUHU010000005">
    <property type="protein sequence ID" value="MFD2101530.1"/>
    <property type="molecule type" value="Genomic_DNA"/>
</dbReference>
<dbReference type="InterPro" id="IPR015797">
    <property type="entry name" value="NUDIX_hydrolase-like_dom_sf"/>
</dbReference>
<sequence length="237" mass="27780">MISSRYNPNQRVTVAVDCVIFGFDSEKLKLLLFKRKIDPFKGSWSLIGELIDNDVSLEDSANQILYKLSGLDNVYLRQLKTYGAVERDPLERVISVVYYSLIRIDEFNLKSTESHDAHWFDFEEIPELILDHGQMVKDAIRRLRLRARNRPIGFELLPEFFTLPQLQTLYESIYNTEFDSRNFRKKILSLGILNKTEKKDKSSSRKGAFLYQFKEKSLDNSSMNNGDFDKIREVIQF</sequence>
<feature type="domain" description="Nudix hydrolase" evidence="1">
    <location>
        <begin position="11"/>
        <end position="149"/>
    </location>
</feature>
<dbReference type="InterPro" id="IPR036390">
    <property type="entry name" value="WH_DNA-bd_sf"/>
</dbReference>
<evidence type="ECO:0000259" key="1">
    <source>
        <dbReference type="PROSITE" id="PS51462"/>
    </source>
</evidence>
<dbReference type="SUPFAM" id="SSF55811">
    <property type="entry name" value="Nudix"/>
    <property type="match status" value="1"/>
</dbReference>
<evidence type="ECO:0000313" key="3">
    <source>
        <dbReference type="Proteomes" id="UP001597342"/>
    </source>
</evidence>
<accession>A0ABW4Y303</accession>
<name>A0ABW4Y303_9FLAO</name>
<dbReference type="InterPro" id="IPR036388">
    <property type="entry name" value="WH-like_DNA-bd_sf"/>
</dbReference>
<dbReference type="InterPro" id="IPR054105">
    <property type="entry name" value="WHD_NrtR"/>
</dbReference>
<dbReference type="PANTHER" id="PTHR43736:SF4">
    <property type="entry name" value="SLR1690 PROTEIN"/>
    <property type="match status" value="1"/>
</dbReference>
<dbReference type="Gene3D" id="1.10.10.10">
    <property type="entry name" value="Winged helix-like DNA-binding domain superfamily/Winged helix DNA-binding domain"/>
    <property type="match status" value="1"/>
</dbReference>
<dbReference type="RefSeq" id="WP_379832105.1">
    <property type="nucleotide sequence ID" value="NZ_JBHUHU010000005.1"/>
</dbReference>
<dbReference type="Gene3D" id="3.90.79.10">
    <property type="entry name" value="Nucleoside Triphosphate Pyrophosphohydrolase"/>
    <property type="match status" value="1"/>
</dbReference>
<gene>
    <name evidence="2" type="ORF">ACFSJE_17200</name>
</gene>
<dbReference type="CDD" id="cd18873">
    <property type="entry name" value="NUDIX_NadM_like"/>
    <property type="match status" value="1"/>
</dbReference>
<evidence type="ECO:0000313" key="2">
    <source>
        <dbReference type="EMBL" id="MFD2101530.1"/>
    </source>
</evidence>
<dbReference type="Pfam" id="PF00293">
    <property type="entry name" value="NUDIX"/>
    <property type="match status" value="1"/>
</dbReference>
<dbReference type="Pfam" id="PF21906">
    <property type="entry name" value="WHD_NrtR"/>
    <property type="match status" value="1"/>
</dbReference>
<keyword evidence="3" id="KW-1185">Reference proteome</keyword>
<dbReference type="PROSITE" id="PS51462">
    <property type="entry name" value="NUDIX"/>
    <property type="match status" value="1"/>
</dbReference>
<dbReference type="SUPFAM" id="SSF46785">
    <property type="entry name" value="Winged helix' DNA-binding domain"/>
    <property type="match status" value="1"/>
</dbReference>
<dbReference type="InterPro" id="IPR000086">
    <property type="entry name" value="NUDIX_hydrolase_dom"/>
</dbReference>
<reference evidence="3" key="1">
    <citation type="journal article" date="2019" name="Int. J. Syst. Evol. Microbiol.">
        <title>The Global Catalogue of Microorganisms (GCM) 10K type strain sequencing project: providing services to taxonomists for standard genome sequencing and annotation.</title>
        <authorList>
            <consortium name="The Broad Institute Genomics Platform"/>
            <consortium name="The Broad Institute Genome Sequencing Center for Infectious Disease"/>
            <person name="Wu L."/>
            <person name="Ma J."/>
        </authorList>
    </citation>
    <scope>NUCLEOTIDE SEQUENCE [LARGE SCALE GENOMIC DNA]</scope>
    <source>
        <strain evidence="3">JCM 3389</strain>
    </source>
</reference>
<organism evidence="2 3">
    <name type="scientific">Flagellimonas iocasae</name>
    <dbReference type="NCBI Taxonomy" id="2055905"/>
    <lineage>
        <taxon>Bacteria</taxon>
        <taxon>Pseudomonadati</taxon>
        <taxon>Bacteroidota</taxon>
        <taxon>Flavobacteriia</taxon>
        <taxon>Flavobacteriales</taxon>
        <taxon>Flavobacteriaceae</taxon>
        <taxon>Flagellimonas</taxon>
    </lineage>
</organism>
<comment type="caution">
    <text evidence="2">The sequence shown here is derived from an EMBL/GenBank/DDBJ whole genome shotgun (WGS) entry which is preliminary data.</text>
</comment>